<comment type="subunit">
    <text evidence="11">Part of an enzyme complex containing four subunits: a flavoprotein, an iron-sulfur protein, plus two membrane-anchoring proteins, SdhC and SdhD. The complex can form homotrimers.</text>
</comment>
<dbReference type="OrthoDB" id="9799441at2"/>
<evidence type="ECO:0000256" key="10">
    <source>
        <dbReference type="ARBA" id="ARBA00023136"/>
    </source>
</evidence>
<dbReference type="NCBIfam" id="TIGR02970">
    <property type="entry name" value="succ_dehyd_cytB"/>
    <property type="match status" value="1"/>
</dbReference>
<dbReference type="KEGG" id="osg:BST96_19715"/>
<feature type="transmembrane region" description="Helical" evidence="13">
    <location>
        <begin position="64"/>
        <end position="85"/>
    </location>
</feature>
<dbReference type="PROSITE" id="PS01000">
    <property type="entry name" value="SDH_CYT_1"/>
    <property type="match status" value="1"/>
</dbReference>
<dbReference type="CDD" id="cd03499">
    <property type="entry name" value="SQR_TypeC_SdhC"/>
    <property type="match status" value="1"/>
</dbReference>
<dbReference type="InterPro" id="IPR018495">
    <property type="entry name" value="Succ_DH_cyt_bsu_CS"/>
</dbReference>
<keyword evidence="5 12" id="KW-0349">Heme</keyword>
<dbReference type="GO" id="GO:0005886">
    <property type="term" value="C:plasma membrane"/>
    <property type="evidence" value="ECO:0007669"/>
    <property type="project" value="TreeGrafter"/>
</dbReference>
<evidence type="ECO:0000256" key="11">
    <source>
        <dbReference type="ARBA" id="ARBA00025912"/>
    </source>
</evidence>
<sequence>MTDKRPVNLDIGTIDLPLPALASITHRITGVILVAGAAVLLWLLDESLASEESFNSLKALCDSFLLKLVVWGVLSALIYHSVAGIKHLIMDLGIGETLEGGQTGAKLVLTVSAVLIILAGAMIW</sequence>
<accession>A0A1X9NMX7</accession>
<feature type="transmembrane region" description="Helical" evidence="13">
    <location>
        <begin position="105"/>
        <end position="123"/>
    </location>
</feature>
<keyword evidence="15" id="KW-1185">Reference proteome</keyword>
<evidence type="ECO:0000256" key="6">
    <source>
        <dbReference type="ARBA" id="ARBA00022692"/>
    </source>
</evidence>
<dbReference type="PIRSF" id="PIRSF000178">
    <property type="entry name" value="SDH_cyt_b560"/>
    <property type="match status" value="1"/>
</dbReference>
<evidence type="ECO:0000256" key="3">
    <source>
        <dbReference type="ARBA" id="ARBA00007244"/>
    </source>
</evidence>
<evidence type="ECO:0000256" key="4">
    <source>
        <dbReference type="ARBA" id="ARBA00020076"/>
    </source>
</evidence>
<evidence type="ECO:0000256" key="5">
    <source>
        <dbReference type="ARBA" id="ARBA00022617"/>
    </source>
</evidence>
<dbReference type="Gene3D" id="1.20.1300.10">
    <property type="entry name" value="Fumarate reductase/succinate dehydrogenase, transmembrane subunit"/>
    <property type="match status" value="1"/>
</dbReference>
<gene>
    <name evidence="14" type="ORF">BST96_19715</name>
</gene>
<feature type="binding site" description="axial binding residue" evidence="12">
    <location>
        <position position="80"/>
    </location>
    <ligand>
        <name>heme</name>
        <dbReference type="ChEBI" id="CHEBI:30413"/>
        <note>ligand shared with second transmembrane subunit</note>
    </ligand>
    <ligandPart>
        <name>Fe</name>
        <dbReference type="ChEBI" id="CHEBI:18248"/>
    </ligandPart>
</feature>
<dbReference type="InterPro" id="IPR014314">
    <property type="entry name" value="Succ_DH_cytb556"/>
</dbReference>
<evidence type="ECO:0000256" key="7">
    <source>
        <dbReference type="ARBA" id="ARBA00022723"/>
    </source>
</evidence>
<dbReference type="InterPro" id="IPR034804">
    <property type="entry name" value="SQR/QFR_C/D"/>
</dbReference>
<evidence type="ECO:0000256" key="13">
    <source>
        <dbReference type="SAM" id="Phobius"/>
    </source>
</evidence>
<dbReference type="Proteomes" id="UP000193450">
    <property type="component" value="Chromosome"/>
</dbReference>
<keyword evidence="6 13" id="KW-0812">Transmembrane</keyword>
<dbReference type="GO" id="GO:0006099">
    <property type="term" value="P:tricarboxylic acid cycle"/>
    <property type="evidence" value="ECO:0007669"/>
    <property type="project" value="InterPro"/>
</dbReference>
<comment type="subcellular location">
    <subcellularLocation>
        <location evidence="2">Membrane</location>
        <topology evidence="2">Multi-pass membrane protein</topology>
    </subcellularLocation>
</comment>
<dbReference type="STRING" id="716816.BST96_19715"/>
<feature type="transmembrane region" description="Helical" evidence="13">
    <location>
        <begin position="20"/>
        <end position="44"/>
    </location>
</feature>
<dbReference type="SUPFAM" id="SSF81343">
    <property type="entry name" value="Fumarate reductase respiratory complex transmembrane subunits"/>
    <property type="match status" value="1"/>
</dbReference>
<dbReference type="PANTHER" id="PTHR10978">
    <property type="entry name" value="SUCCINATE DEHYDROGENASE CYTOCHROME B560 SUBUNIT"/>
    <property type="match status" value="1"/>
</dbReference>
<keyword evidence="10 13" id="KW-0472">Membrane</keyword>
<dbReference type="InterPro" id="IPR000701">
    <property type="entry name" value="SuccDH_FuR_B_TM-su"/>
</dbReference>
<evidence type="ECO:0000256" key="12">
    <source>
        <dbReference type="PIRSR" id="PIRSR000178-1"/>
    </source>
</evidence>
<evidence type="ECO:0000256" key="9">
    <source>
        <dbReference type="ARBA" id="ARBA00023004"/>
    </source>
</evidence>
<dbReference type="EMBL" id="CP019343">
    <property type="protein sequence ID" value="ARN76127.1"/>
    <property type="molecule type" value="Genomic_DNA"/>
</dbReference>
<comment type="similarity">
    <text evidence="3">Belongs to the cytochrome b560 family.</text>
</comment>
<evidence type="ECO:0000313" key="14">
    <source>
        <dbReference type="EMBL" id="ARN76127.1"/>
    </source>
</evidence>
<evidence type="ECO:0000256" key="8">
    <source>
        <dbReference type="ARBA" id="ARBA00022989"/>
    </source>
</evidence>
<dbReference type="GO" id="GO:0046872">
    <property type="term" value="F:metal ion binding"/>
    <property type="evidence" value="ECO:0007669"/>
    <property type="project" value="UniProtKB-KW"/>
</dbReference>
<organism evidence="14 15">
    <name type="scientific">Oceanicoccus sagamiensis</name>
    <dbReference type="NCBI Taxonomy" id="716816"/>
    <lineage>
        <taxon>Bacteria</taxon>
        <taxon>Pseudomonadati</taxon>
        <taxon>Pseudomonadota</taxon>
        <taxon>Gammaproteobacteria</taxon>
        <taxon>Cellvibrionales</taxon>
        <taxon>Spongiibacteraceae</taxon>
        <taxon>Oceanicoccus</taxon>
    </lineage>
</organism>
<proteinExistence type="inferred from homology"/>
<dbReference type="Pfam" id="PF01127">
    <property type="entry name" value="Sdh_cyt"/>
    <property type="match status" value="1"/>
</dbReference>
<evidence type="ECO:0000256" key="1">
    <source>
        <dbReference type="ARBA" id="ARBA00004050"/>
    </source>
</evidence>
<reference evidence="14 15" key="1">
    <citation type="submission" date="2016-11" db="EMBL/GenBank/DDBJ databases">
        <title>Trade-off between light-utilization and light-protection in marine flavobacteria.</title>
        <authorList>
            <person name="Kumagai Y."/>
        </authorList>
    </citation>
    <scope>NUCLEOTIDE SEQUENCE [LARGE SCALE GENOMIC DNA]</scope>
    <source>
        <strain evidence="14 15">NBRC 107125</strain>
    </source>
</reference>
<keyword evidence="9 12" id="KW-0408">Iron</keyword>
<dbReference type="AlphaFoldDB" id="A0A1X9NMX7"/>
<dbReference type="GO" id="GO:0009055">
    <property type="term" value="F:electron transfer activity"/>
    <property type="evidence" value="ECO:0007669"/>
    <property type="project" value="InterPro"/>
</dbReference>
<comment type="function">
    <text evidence="1">Membrane-anchoring subunit of succinate dehydrogenase (SDH).</text>
</comment>
<evidence type="ECO:0000256" key="2">
    <source>
        <dbReference type="ARBA" id="ARBA00004141"/>
    </source>
</evidence>
<comment type="cofactor">
    <cofactor evidence="12">
        <name>heme</name>
        <dbReference type="ChEBI" id="CHEBI:30413"/>
    </cofactor>
    <text evidence="12">The heme is bound between the two transmembrane subunits.</text>
</comment>
<dbReference type="PANTHER" id="PTHR10978:SF5">
    <property type="entry name" value="SUCCINATE DEHYDROGENASE CYTOCHROME B560 SUBUNIT, MITOCHONDRIAL"/>
    <property type="match status" value="1"/>
</dbReference>
<protein>
    <recommendedName>
        <fullName evidence="4">Succinate dehydrogenase cytochrome b556 subunit</fullName>
    </recommendedName>
</protein>
<name>A0A1X9NMX7_9GAMM</name>
<dbReference type="RefSeq" id="WP_085760328.1">
    <property type="nucleotide sequence ID" value="NZ_CP019343.1"/>
</dbReference>
<evidence type="ECO:0000313" key="15">
    <source>
        <dbReference type="Proteomes" id="UP000193450"/>
    </source>
</evidence>
<keyword evidence="7 12" id="KW-0479">Metal-binding</keyword>
<keyword evidence="8 13" id="KW-1133">Transmembrane helix</keyword>